<organism evidence="3 4">
    <name type="scientific">Panthera pardus</name>
    <name type="common">Leopard</name>
    <name type="synonym">Felis pardus</name>
    <dbReference type="NCBI Taxonomy" id="9691"/>
    <lineage>
        <taxon>Eukaryota</taxon>
        <taxon>Metazoa</taxon>
        <taxon>Chordata</taxon>
        <taxon>Craniata</taxon>
        <taxon>Vertebrata</taxon>
        <taxon>Euteleostomi</taxon>
        <taxon>Mammalia</taxon>
        <taxon>Eutheria</taxon>
        <taxon>Laurasiatheria</taxon>
        <taxon>Carnivora</taxon>
        <taxon>Feliformia</taxon>
        <taxon>Felidae</taxon>
        <taxon>Pantherinae</taxon>
        <taxon>Panthera</taxon>
    </lineage>
</organism>
<protein>
    <submittedName>
        <fullName evidence="4">Endogenous retroviral envelope protein HEMO</fullName>
    </submittedName>
</protein>
<dbReference type="CTD" id="100288413"/>
<dbReference type="Pfam" id="PF00429">
    <property type="entry name" value="TLV_coat"/>
    <property type="match status" value="1"/>
</dbReference>
<dbReference type="Gene3D" id="1.10.287.210">
    <property type="match status" value="1"/>
</dbReference>
<proteinExistence type="predicted"/>
<dbReference type="PANTHER" id="PTHR10424">
    <property type="entry name" value="VIRAL ENVELOPE PROTEIN"/>
    <property type="match status" value="1"/>
</dbReference>
<keyword evidence="1" id="KW-0472">Membrane</keyword>
<feature type="transmembrane region" description="Helical" evidence="1">
    <location>
        <begin position="490"/>
        <end position="510"/>
    </location>
</feature>
<keyword evidence="3" id="KW-1185">Reference proteome</keyword>
<evidence type="ECO:0000256" key="1">
    <source>
        <dbReference type="SAM" id="Phobius"/>
    </source>
</evidence>
<accession>A0A9V1GMN7</accession>
<evidence type="ECO:0000313" key="4">
    <source>
        <dbReference type="RefSeq" id="XP_019325599.2"/>
    </source>
</evidence>
<feature type="chain" id="PRO_5040909993" evidence="2">
    <location>
        <begin position="25"/>
        <end position="578"/>
    </location>
</feature>
<sequence>MGSLSNCVLLQLTVIAFSTILAQSQYPLPPLFQTLATLANLSDCWLCQHLDNAQEPELVFVPAHASTWWTHSGQWMHKREWCPQTRGHNHSTSSYGRVLWHWETSAEAQGLSLTQVSLLEGNFSVCIENKNGTGPFLGDVPKQYCNQTVWFDSTDGTFRPSVDVANESKTDYYDANVCLVTGQYSWFAGHTTGTWNSSPFPLVGLPNTQDYIWVDQNSGMTWLGNDTYLYSCQNQTKGLLYQIFRNLFCSYRLTEAHGKWRCADANITNDKGHGGHPMPAWWVTRSTLTLSVNNSGLFILCGNKVYKEFPPNWSGRCGLGYLAPSVSQYPAFNGSQITDVGSLIHKVAPHRRTQRDVIDHPPVYHNPNSLRALFSRLGTSDLEEAILNISKATEQGLAATVQTSEARQSRVSSLLSALQNHHLDLPAAQQGRPCTVVGNQCCLYVNKSKEVRFLLNSVKERIDSRRRMRELAFHWTDLVSGVREWFSGHWGHMFGFVLLGFIIVLICVAIRRSLTSRVPAQVSSSQHYMGLLACGTSCEVSNKETRGPAPPEGHKDSFALTASEQTAAAEGGLLQTSL</sequence>
<evidence type="ECO:0000256" key="2">
    <source>
        <dbReference type="SAM" id="SignalP"/>
    </source>
</evidence>
<dbReference type="InterPro" id="IPR018154">
    <property type="entry name" value="TLV/ENV_coat_polyprotein"/>
</dbReference>
<dbReference type="AlphaFoldDB" id="A0A9V1GMN7"/>
<keyword evidence="1" id="KW-1133">Transmembrane helix</keyword>
<dbReference type="PANTHER" id="PTHR10424:SF78">
    <property type="entry name" value="ENDOGENOUS RETROVIRAL ENVELOPE PROTEIN HEMO"/>
    <property type="match status" value="1"/>
</dbReference>
<reference evidence="4" key="1">
    <citation type="submission" date="2025-08" db="UniProtKB">
        <authorList>
            <consortium name="RefSeq"/>
        </authorList>
    </citation>
    <scope>IDENTIFICATION</scope>
    <source>
        <tissue evidence="4">Whole blood</tissue>
    </source>
</reference>
<keyword evidence="2" id="KW-0732">Signal</keyword>
<keyword evidence="1" id="KW-0812">Transmembrane</keyword>
<dbReference type="KEGG" id="ppad:109279135"/>
<name>A0A9V1GMN7_PANPR</name>
<gene>
    <name evidence="4" type="primary">ERVMER34-1</name>
</gene>
<dbReference type="SUPFAM" id="SSF58069">
    <property type="entry name" value="Virus ectodomain"/>
    <property type="match status" value="1"/>
</dbReference>
<dbReference type="RefSeq" id="XP_019325599.2">
    <property type="nucleotide sequence ID" value="XM_019470054.2"/>
</dbReference>
<feature type="signal peptide" evidence="2">
    <location>
        <begin position="1"/>
        <end position="24"/>
    </location>
</feature>
<evidence type="ECO:0000313" key="3">
    <source>
        <dbReference type="Proteomes" id="UP001165780"/>
    </source>
</evidence>
<dbReference type="Proteomes" id="UP001165780">
    <property type="component" value="Unplaced"/>
</dbReference>
<dbReference type="GeneID" id="109279135"/>